<comment type="subcellular location">
    <subcellularLocation>
        <location evidence="1">Cell membrane</location>
        <topology evidence="1">Multi-pass membrane protein</topology>
    </subcellularLocation>
</comment>
<feature type="transmembrane region" description="Helical" evidence="7">
    <location>
        <begin position="415"/>
        <end position="437"/>
    </location>
</feature>
<name>A0AAE3DZ17_9FIRM</name>
<evidence type="ECO:0000259" key="8">
    <source>
        <dbReference type="Pfam" id="PF07523"/>
    </source>
</evidence>
<protein>
    <submittedName>
        <fullName evidence="9">MFS transporter</fullName>
    </submittedName>
</protein>
<keyword evidence="3" id="KW-0813">Transport</keyword>
<feature type="transmembrane region" description="Helical" evidence="7">
    <location>
        <begin position="331"/>
        <end position="348"/>
    </location>
</feature>
<keyword evidence="5 7" id="KW-1133">Transmembrane helix</keyword>
<dbReference type="RefSeq" id="WP_308456334.1">
    <property type="nucleotide sequence ID" value="NZ_JAJEQM010000007.1"/>
</dbReference>
<dbReference type="Gene3D" id="2.60.40.3630">
    <property type="match status" value="1"/>
</dbReference>
<dbReference type="InterPro" id="IPR036259">
    <property type="entry name" value="MFS_trans_sf"/>
</dbReference>
<keyword evidence="10" id="KW-1185">Reference proteome</keyword>
<feature type="domain" description="Ig-like" evidence="8">
    <location>
        <begin position="11"/>
        <end position="65"/>
    </location>
</feature>
<comment type="caution">
    <text evidence="9">The sequence shown here is derived from an EMBL/GenBank/DDBJ whole genome shotgun (WGS) entry which is preliminary data.</text>
</comment>
<evidence type="ECO:0000313" key="9">
    <source>
        <dbReference type="EMBL" id="MCC2210476.1"/>
    </source>
</evidence>
<dbReference type="Gene3D" id="1.20.1250.20">
    <property type="entry name" value="MFS general substrate transporter like domains"/>
    <property type="match status" value="2"/>
</dbReference>
<proteinExistence type="inferred from homology"/>
<evidence type="ECO:0000256" key="4">
    <source>
        <dbReference type="ARBA" id="ARBA00022692"/>
    </source>
</evidence>
<evidence type="ECO:0000256" key="5">
    <source>
        <dbReference type="ARBA" id="ARBA00022989"/>
    </source>
</evidence>
<dbReference type="SUPFAM" id="SSF103473">
    <property type="entry name" value="MFS general substrate transporter"/>
    <property type="match status" value="1"/>
</dbReference>
<keyword evidence="6 7" id="KW-0472">Membrane</keyword>
<dbReference type="Proteomes" id="UP001198242">
    <property type="component" value="Unassembled WGS sequence"/>
</dbReference>
<reference evidence="9 10" key="1">
    <citation type="submission" date="2021-10" db="EMBL/GenBank/DDBJ databases">
        <title>Anaerobic single-cell dispensing facilitates the cultivation of human gut bacteria.</title>
        <authorList>
            <person name="Afrizal A."/>
        </authorList>
    </citation>
    <scope>NUCLEOTIDE SEQUENCE [LARGE SCALE GENOMIC DNA]</scope>
    <source>
        <strain evidence="9 10">CLA-AA-H232</strain>
    </source>
</reference>
<feature type="transmembrane region" description="Helical" evidence="7">
    <location>
        <begin position="154"/>
        <end position="174"/>
    </location>
</feature>
<evidence type="ECO:0000256" key="1">
    <source>
        <dbReference type="ARBA" id="ARBA00004651"/>
    </source>
</evidence>
<dbReference type="PANTHER" id="PTHR23514:SF3">
    <property type="entry name" value="BYPASS OF STOP CODON PROTEIN 6"/>
    <property type="match status" value="1"/>
</dbReference>
<feature type="transmembrane region" description="Helical" evidence="7">
    <location>
        <begin position="92"/>
        <end position="113"/>
    </location>
</feature>
<evidence type="ECO:0000256" key="6">
    <source>
        <dbReference type="ARBA" id="ARBA00023136"/>
    </source>
</evidence>
<feature type="transmembrane region" description="Helical" evidence="7">
    <location>
        <begin position="449"/>
        <end position="470"/>
    </location>
</feature>
<evidence type="ECO:0000256" key="7">
    <source>
        <dbReference type="SAM" id="Phobius"/>
    </source>
</evidence>
<dbReference type="Pfam" id="PF07523">
    <property type="entry name" value="Big_3"/>
    <property type="match status" value="1"/>
</dbReference>
<evidence type="ECO:0000256" key="2">
    <source>
        <dbReference type="ARBA" id="ARBA00008335"/>
    </source>
</evidence>
<dbReference type="InterPro" id="IPR011701">
    <property type="entry name" value="MFS"/>
</dbReference>
<gene>
    <name evidence="9" type="ORF">LKE05_06690</name>
</gene>
<evidence type="ECO:0000313" key="10">
    <source>
        <dbReference type="Proteomes" id="UP001198242"/>
    </source>
</evidence>
<feature type="transmembrane region" description="Helical" evidence="7">
    <location>
        <begin position="292"/>
        <end position="311"/>
    </location>
</feature>
<dbReference type="InterPro" id="IPR051788">
    <property type="entry name" value="MFS_Transporter"/>
</dbReference>
<dbReference type="AlphaFoldDB" id="A0AAE3DZ17"/>
<feature type="transmembrane region" description="Helical" evidence="7">
    <location>
        <begin position="355"/>
        <end position="375"/>
    </location>
</feature>
<feature type="transmembrane region" description="Helical" evidence="7">
    <location>
        <begin position="180"/>
        <end position="203"/>
    </location>
</feature>
<evidence type="ECO:0000256" key="3">
    <source>
        <dbReference type="ARBA" id="ARBA00022448"/>
    </source>
</evidence>
<feature type="transmembrane region" description="Helical" evidence="7">
    <location>
        <begin position="224"/>
        <end position="244"/>
    </location>
</feature>
<organism evidence="9 10">
    <name type="scientific">Hominilimicola fabiformis</name>
    <dbReference type="NCBI Taxonomy" id="2885356"/>
    <lineage>
        <taxon>Bacteria</taxon>
        <taxon>Bacillati</taxon>
        <taxon>Bacillota</taxon>
        <taxon>Clostridia</taxon>
        <taxon>Eubacteriales</taxon>
        <taxon>Oscillospiraceae</taxon>
        <taxon>Hominilimicola</taxon>
    </lineage>
</organism>
<dbReference type="PANTHER" id="PTHR23514">
    <property type="entry name" value="BYPASS OF STOP CODON PROTEIN 6"/>
    <property type="match status" value="1"/>
</dbReference>
<sequence>MAENALRIYTTTEKTNYKIGEEFDKNSLSVKMLYEDNTEKEVCGYKISGFDNMKVGTQTVTVTYKDYDNLCYNYKKLRGESMKVNYNSTIRSCFIGYIVQAIVNNFVPLLFITFQSQYSIPLSKITLLITINFGLQLIIDFASAFFIDKIGYRLSVLIAHLFAALGLISIAILPDMMNDSFMGIFISVLLYAVGGGLLEVVVSPIVEACPNEHKDKTMSMLHSFYCWGTAGVVVISTIFFNVFGIDNWKILALIWAAVPVINGLTFLKVPIAPLINEEENGLSLKELIKQKAFWGFLLIMCCAGASEQTVSQWASAFVEKALGISKSIGDLVGPTVFSVLMGISRAIYGKFGEKINLYKMMVFSGCLCVLSYLTVSFSSSAIVGLIGIAVSGFSVGILWPGTYSDASTSIKGGGTAMFAFLALAGDVGCAGGPTFAGKIAGMLGDNLKMGILAATVFPITLIITLIIMNLHKKSLYNTKYL</sequence>
<keyword evidence="4 7" id="KW-0812">Transmembrane</keyword>
<feature type="transmembrane region" description="Helical" evidence="7">
    <location>
        <begin position="125"/>
        <end position="147"/>
    </location>
</feature>
<dbReference type="EMBL" id="JAJEQM010000007">
    <property type="protein sequence ID" value="MCC2210476.1"/>
    <property type="molecule type" value="Genomic_DNA"/>
</dbReference>
<accession>A0AAE3DZ17</accession>
<comment type="similarity">
    <text evidence="2">Belongs to the major facilitator superfamily.</text>
</comment>
<dbReference type="Pfam" id="PF07690">
    <property type="entry name" value="MFS_1"/>
    <property type="match status" value="1"/>
</dbReference>
<feature type="transmembrane region" description="Helical" evidence="7">
    <location>
        <begin position="250"/>
        <end position="271"/>
    </location>
</feature>
<feature type="transmembrane region" description="Helical" evidence="7">
    <location>
        <begin position="381"/>
        <end position="403"/>
    </location>
</feature>
<dbReference type="GO" id="GO:0022857">
    <property type="term" value="F:transmembrane transporter activity"/>
    <property type="evidence" value="ECO:0007669"/>
    <property type="project" value="InterPro"/>
</dbReference>
<dbReference type="GO" id="GO:0005886">
    <property type="term" value="C:plasma membrane"/>
    <property type="evidence" value="ECO:0007669"/>
    <property type="project" value="UniProtKB-SubCell"/>
</dbReference>
<dbReference type="InterPro" id="IPR022038">
    <property type="entry name" value="Ig-like_bact"/>
</dbReference>